<proteinExistence type="predicted"/>
<evidence type="ECO:0000256" key="2">
    <source>
        <dbReference type="ARBA" id="ARBA00022723"/>
    </source>
</evidence>
<comment type="caution">
    <text evidence="8">The sequence shown here is derived from an EMBL/GenBank/DDBJ whole genome shotgun (WGS) entry which is preliminary data.</text>
</comment>
<gene>
    <name evidence="8" type="ORF">EWE75_02135</name>
</gene>
<comment type="cofactor">
    <cofactor evidence="1">
        <name>L-ascorbate</name>
        <dbReference type="ChEBI" id="CHEBI:38290"/>
    </cofactor>
</comment>
<protein>
    <submittedName>
        <fullName evidence="8">2OG-Fe(II) oxygenase</fullName>
    </submittedName>
</protein>
<dbReference type="InterPro" id="IPR045054">
    <property type="entry name" value="P4HA-like"/>
</dbReference>
<evidence type="ECO:0000313" key="9">
    <source>
        <dbReference type="Proteomes" id="UP000292085"/>
    </source>
</evidence>
<evidence type="ECO:0000259" key="7">
    <source>
        <dbReference type="PROSITE" id="PS51471"/>
    </source>
</evidence>
<keyword evidence="3" id="KW-0847">Vitamin C</keyword>
<feature type="domain" description="Fe2OG dioxygenase" evidence="7">
    <location>
        <begin position="109"/>
        <end position="218"/>
    </location>
</feature>
<keyword evidence="2" id="KW-0479">Metal-binding</keyword>
<reference evidence="8 9" key="1">
    <citation type="submission" date="2019-02" db="EMBL/GenBank/DDBJ databases">
        <authorList>
            <person name="Li Y."/>
        </authorList>
    </citation>
    <scope>NUCLEOTIDE SEQUENCE [LARGE SCALE GENOMIC DNA]</scope>
    <source>
        <strain evidence="8 9">3-7</strain>
    </source>
</reference>
<sequence length="222" mass="24490">MHTIDPPVPRFGSGEPSAGIAAHLAAQPEVQRVPNPKVMLFLRRHFLDAETCAALCARIDAVRRPSTLTDHDGDSRYRTSETGDLDAADPLVAAVEAKLLALTGLDGAHGEPMQGQRYAVGQEFKPHTDYFTPTGIDFERFCGVAGNRTWTAMIYLNAPEAGGATRFKAIDKIIQPETGKLILWNNRRADGTLNPATIHHGMKVRAGTKYVITKWFRERRWG</sequence>
<name>A0A4Q6XZF3_9SPHN</name>
<keyword evidence="4" id="KW-0223">Dioxygenase</keyword>
<accession>A0A4Q6XZF3</accession>
<dbReference type="Proteomes" id="UP000292085">
    <property type="component" value="Unassembled WGS sequence"/>
</dbReference>
<evidence type="ECO:0000256" key="3">
    <source>
        <dbReference type="ARBA" id="ARBA00022896"/>
    </source>
</evidence>
<dbReference type="Pfam" id="PF13640">
    <property type="entry name" value="2OG-FeII_Oxy_3"/>
    <property type="match status" value="1"/>
</dbReference>
<dbReference type="PANTHER" id="PTHR10869">
    <property type="entry name" value="PROLYL 4-HYDROXYLASE ALPHA SUBUNIT"/>
    <property type="match status" value="1"/>
</dbReference>
<dbReference type="OrthoDB" id="269774at2"/>
<dbReference type="PANTHER" id="PTHR10869:SF246">
    <property type="entry name" value="TRANSMEMBRANE PROLYL 4-HYDROXYLASE"/>
    <property type="match status" value="1"/>
</dbReference>
<evidence type="ECO:0000256" key="6">
    <source>
        <dbReference type="ARBA" id="ARBA00023004"/>
    </source>
</evidence>
<dbReference type="PROSITE" id="PS51471">
    <property type="entry name" value="FE2OG_OXY"/>
    <property type="match status" value="1"/>
</dbReference>
<evidence type="ECO:0000256" key="5">
    <source>
        <dbReference type="ARBA" id="ARBA00023002"/>
    </source>
</evidence>
<dbReference type="GO" id="GO:0031418">
    <property type="term" value="F:L-ascorbic acid binding"/>
    <property type="evidence" value="ECO:0007669"/>
    <property type="project" value="UniProtKB-KW"/>
</dbReference>
<organism evidence="8 9">
    <name type="scientific">Sphingomonas populi</name>
    <dbReference type="NCBI Taxonomy" id="2484750"/>
    <lineage>
        <taxon>Bacteria</taxon>
        <taxon>Pseudomonadati</taxon>
        <taxon>Pseudomonadota</taxon>
        <taxon>Alphaproteobacteria</taxon>
        <taxon>Sphingomonadales</taxon>
        <taxon>Sphingomonadaceae</taxon>
        <taxon>Sphingomonas</taxon>
    </lineage>
</organism>
<keyword evidence="5" id="KW-0560">Oxidoreductase</keyword>
<evidence type="ECO:0000256" key="1">
    <source>
        <dbReference type="ARBA" id="ARBA00001961"/>
    </source>
</evidence>
<dbReference type="InterPro" id="IPR005123">
    <property type="entry name" value="Oxoglu/Fe-dep_dioxygenase_dom"/>
</dbReference>
<dbReference type="RefSeq" id="WP_130155129.1">
    <property type="nucleotide sequence ID" value="NZ_SGIS01000002.1"/>
</dbReference>
<dbReference type="AlphaFoldDB" id="A0A4Q6XZF3"/>
<evidence type="ECO:0000313" key="8">
    <source>
        <dbReference type="EMBL" id="RZF66283.1"/>
    </source>
</evidence>
<keyword evidence="9" id="KW-1185">Reference proteome</keyword>
<dbReference type="InterPro" id="IPR044862">
    <property type="entry name" value="Pro_4_hyd_alph_FE2OG_OXY"/>
</dbReference>
<dbReference type="SMART" id="SM00702">
    <property type="entry name" value="P4Hc"/>
    <property type="match status" value="1"/>
</dbReference>
<dbReference type="Gene3D" id="2.60.120.620">
    <property type="entry name" value="q2cbj1_9rhob like domain"/>
    <property type="match status" value="1"/>
</dbReference>
<dbReference type="EMBL" id="SGIS01000002">
    <property type="protein sequence ID" value="RZF66283.1"/>
    <property type="molecule type" value="Genomic_DNA"/>
</dbReference>
<dbReference type="InterPro" id="IPR006620">
    <property type="entry name" value="Pro_4_hyd_alph"/>
</dbReference>
<keyword evidence="6" id="KW-0408">Iron</keyword>
<dbReference type="GO" id="GO:0004656">
    <property type="term" value="F:procollagen-proline 4-dioxygenase activity"/>
    <property type="evidence" value="ECO:0007669"/>
    <property type="project" value="TreeGrafter"/>
</dbReference>
<evidence type="ECO:0000256" key="4">
    <source>
        <dbReference type="ARBA" id="ARBA00022964"/>
    </source>
</evidence>
<dbReference type="GO" id="GO:0005506">
    <property type="term" value="F:iron ion binding"/>
    <property type="evidence" value="ECO:0007669"/>
    <property type="project" value="InterPro"/>
</dbReference>